<dbReference type="Proteomes" id="UP000028294">
    <property type="component" value="Chromosome"/>
</dbReference>
<dbReference type="EC" id="2.4.-.-" evidence="5"/>
<comment type="similarity">
    <text evidence="1">Belongs to the glycosyltransferase 2 family.</text>
</comment>
<feature type="domain" description="Glycosyltransferase 2-like" evidence="4">
    <location>
        <begin position="4"/>
        <end position="169"/>
    </location>
</feature>
<reference evidence="6 8" key="2">
    <citation type="submission" date="2019-03" db="EMBL/GenBank/DDBJ databases">
        <title>Complete genome assembly of MDR B. fragilis.</title>
        <authorList>
            <person name="Sydenham T.V."/>
            <person name="Hasman H."/>
            <person name="Justesen U.S."/>
        </authorList>
    </citation>
    <scope>NUCLEOTIDE SEQUENCE [LARGE SCALE GENOMIC DNA]</scope>
    <source>
        <strain evidence="6 8">DCMOUH0067B</strain>
    </source>
</reference>
<proteinExistence type="inferred from homology"/>
<dbReference type="RefSeq" id="WP_032539823.1">
    <property type="nucleotide sequence ID" value="NZ_CP036553.1"/>
</dbReference>
<dbReference type="PANTHER" id="PTHR43685">
    <property type="entry name" value="GLYCOSYLTRANSFERASE"/>
    <property type="match status" value="1"/>
</dbReference>
<keyword evidence="2 5" id="KW-0328">Glycosyltransferase</keyword>
<evidence type="ECO:0000259" key="4">
    <source>
        <dbReference type="Pfam" id="PF00535"/>
    </source>
</evidence>
<sequence>MLYVIMSLYAKDTLLKVQEAIESLLNQTYTSFYLYIICDGPIENGVASYVTNLLTEQICINTREKNLGLAYSLNELLDVVLKKEDCTYIARMDADDISMPERFAKQIAFMDSHSDVDCLGTWAIEIDNEGKEYFRKKMPTTHEECLELFKKRDCMIHPTVMFRRSYFEKAGLYPEDTYFGEDTMMWAKGFKSGCKFANVPEYLFKFRLDLNFFERRRGWKHAKSIYTLRRRVNRMLGFGWKEDCYALLYAMAKLMPKSVLDIIYKTVR</sequence>
<protein>
    <submittedName>
        <fullName evidence="7">Glycosyltransferase</fullName>
        <ecNumber evidence="5">2.4.-.-</ecNumber>
    </submittedName>
</protein>
<dbReference type="EMBL" id="CP036553">
    <property type="protein sequence ID" value="QCQ36460.1"/>
    <property type="molecule type" value="Genomic_DNA"/>
</dbReference>
<evidence type="ECO:0000256" key="3">
    <source>
        <dbReference type="ARBA" id="ARBA00022679"/>
    </source>
</evidence>
<keyword evidence="3 7" id="KW-0808">Transferase</keyword>
<evidence type="ECO:0000313" key="7">
    <source>
        <dbReference type="EMBL" id="RGV47951.1"/>
    </source>
</evidence>
<dbReference type="Gene3D" id="3.90.550.10">
    <property type="entry name" value="Spore Coat Polysaccharide Biosynthesis Protein SpsA, Chain A"/>
    <property type="match status" value="1"/>
</dbReference>
<dbReference type="Proteomes" id="UP001079672">
    <property type="component" value="Unassembled WGS sequence"/>
</dbReference>
<dbReference type="InterPro" id="IPR029044">
    <property type="entry name" value="Nucleotide-diphossugar_trans"/>
</dbReference>
<dbReference type="EMBL" id="QRZH01000028">
    <property type="protein sequence ID" value="RGV47951.1"/>
    <property type="molecule type" value="Genomic_DNA"/>
</dbReference>
<name>A0A081U318_BACFG</name>
<dbReference type="InterPro" id="IPR001173">
    <property type="entry name" value="Glyco_trans_2-like"/>
</dbReference>
<evidence type="ECO:0000313" key="9">
    <source>
        <dbReference type="Proteomes" id="UP000286270"/>
    </source>
</evidence>
<dbReference type="Proteomes" id="UP000286270">
    <property type="component" value="Unassembled WGS sequence"/>
</dbReference>
<dbReference type="GO" id="GO:0016757">
    <property type="term" value="F:glycosyltransferase activity"/>
    <property type="evidence" value="ECO:0007669"/>
    <property type="project" value="UniProtKB-KW"/>
</dbReference>
<accession>A0A081U318</accession>
<evidence type="ECO:0000256" key="1">
    <source>
        <dbReference type="ARBA" id="ARBA00006739"/>
    </source>
</evidence>
<dbReference type="AlphaFoldDB" id="A0A081U318"/>
<reference evidence="5" key="3">
    <citation type="submission" date="2022-12" db="EMBL/GenBank/DDBJ databases">
        <title>Development of a Multilocus Sequence Typing Scheme for Bacteroides fragilis Based on Whole Genome Sequencing Data and Clinical Application.</title>
        <authorList>
            <person name="Nielsen F.D."/>
            <person name="Justesen U.S."/>
        </authorList>
    </citation>
    <scope>NUCLEOTIDE SEQUENCE</scope>
    <source>
        <strain evidence="5">BF_AM_ODE_DK_2015_4</strain>
    </source>
</reference>
<dbReference type="EMBL" id="JAPTZU010000002">
    <property type="protein sequence ID" value="MCZ2687053.1"/>
    <property type="molecule type" value="Genomic_DNA"/>
</dbReference>
<evidence type="ECO:0000313" key="8">
    <source>
        <dbReference type="Proteomes" id="UP000028294"/>
    </source>
</evidence>
<gene>
    <name evidence="7" type="ORF">DWW08_21830</name>
    <name evidence="6" type="ORF">IA74_010225</name>
    <name evidence="5" type="ORF">O1433_06030</name>
</gene>
<evidence type="ECO:0000313" key="6">
    <source>
        <dbReference type="EMBL" id="QCQ36460.1"/>
    </source>
</evidence>
<reference evidence="7 9" key="1">
    <citation type="submission" date="2018-08" db="EMBL/GenBank/DDBJ databases">
        <title>A genome reference for cultivated species of the human gut microbiota.</title>
        <authorList>
            <person name="Zou Y."/>
            <person name="Xue W."/>
            <person name="Luo G."/>
        </authorList>
    </citation>
    <scope>NUCLEOTIDE SEQUENCE [LARGE SCALE GENOMIC DNA]</scope>
    <source>
        <strain evidence="7 9">AF14-26</strain>
    </source>
</reference>
<dbReference type="Pfam" id="PF00535">
    <property type="entry name" value="Glycos_transf_2"/>
    <property type="match status" value="1"/>
</dbReference>
<dbReference type="PANTHER" id="PTHR43685:SF5">
    <property type="entry name" value="GLYCOSYLTRANSFERASE EPSE-RELATED"/>
    <property type="match status" value="1"/>
</dbReference>
<evidence type="ECO:0000256" key="2">
    <source>
        <dbReference type="ARBA" id="ARBA00022676"/>
    </source>
</evidence>
<dbReference type="InterPro" id="IPR050834">
    <property type="entry name" value="Glycosyltransf_2"/>
</dbReference>
<organism evidence="7 9">
    <name type="scientific">Bacteroides fragilis</name>
    <dbReference type="NCBI Taxonomy" id="817"/>
    <lineage>
        <taxon>Bacteria</taxon>
        <taxon>Pseudomonadati</taxon>
        <taxon>Bacteroidota</taxon>
        <taxon>Bacteroidia</taxon>
        <taxon>Bacteroidales</taxon>
        <taxon>Bacteroidaceae</taxon>
        <taxon>Bacteroides</taxon>
    </lineage>
</organism>
<evidence type="ECO:0000313" key="5">
    <source>
        <dbReference type="EMBL" id="MCZ2687053.1"/>
    </source>
</evidence>
<dbReference type="SUPFAM" id="SSF53448">
    <property type="entry name" value="Nucleotide-diphospho-sugar transferases"/>
    <property type="match status" value="1"/>
</dbReference>